<dbReference type="SUPFAM" id="SSF103473">
    <property type="entry name" value="MFS general substrate transporter"/>
    <property type="match status" value="1"/>
</dbReference>
<feature type="transmembrane region" description="Helical" evidence="5">
    <location>
        <begin position="359"/>
        <end position="380"/>
    </location>
</feature>
<dbReference type="Gene3D" id="1.20.1250.20">
    <property type="entry name" value="MFS general substrate transporter like domains"/>
    <property type="match status" value="1"/>
</dbReference>
<dbReference type="AlphaFoldDB" id="A0A167T6G6"/>
<evidence type="ECO:0000256" key="1">
    <source>
        <dbReference type="ARBA" id="ARBA00004141"/>
    </source>
</evidence>
<keyword evidence="2 5" id="KW-0812">Transmembrane</keyword>
<feature type="transmembrane region" description="Helical" evidence="5">
    <location>
        <begin position="209"/>
        <end position="231"/>
    </location>
</feature>
<dbReference type="PANTHER" id="PTHR23502:SF30">
    <property type="entry name" value="TRANSPORTER, PUTATIVE (AFU_ORTHOLOGUE AFUA_8G04702)-RELATED"/>
    <property type="match status" value="1"/>
</dbReference>
<keyword evidence="3 5" id="KW-1133">Transmembrane helix</keyword>
<evidence type="ECO:0000256" key="5">
    <source>
        <dbReference type="SAM" id="Phobius"/>
    </source>
</evidence>
<protein>
    <submittedName>
        <fullName evidence="6">MFS transporter</fullName>
    </submittedName>
</protein>
<feature type="transmembrane region" description="Helical" evidence="5">
    <location>
        <begin position="183"/>
        <end position="203"/>
    </location>
</feature>
<evidence type="ECO:0000313" key="6">
    <source>
        <dbReference type="EMBL" id="OAA60274.1"/>
    </source>
</evidence>
<feature type="transmembrane region" description="Helical" evidence="5">
    <location>
        <begin position="60"/>
        <end position="80"/>
    </location>
</feature>
<dbReference type="GO" id="GO:0005886">
    <property type="term" value="C:plasma membrane"/>
    <property type="evidence" value="ECO:0007669"/>
    <property type="project" value="TreeGrafter"/>
</dbReference>
<accession>A0A167T6G6</accession>
<feature type="transmembrane region" description="Helical" evidence="5">
    <location>
        <begin position="495"/>
        <end position="514"/>
    </location>
</feature>
<comment type="caution">
    <text evidence="6">The sequence shown here is derived from an EMBL/GenBank/DDBJ whole genome shotgun (WGS) entry which is preliminary data.</text>
</comment>
<keyword evidence="4 5" id="KW-0472">Membrane</keyword>
<feature type="transmembrane region" description="Helical" evidence="5">
    <location>
        <begin position="321"/>
        <end position="347"/>
    </location>
</feature>
<dbReference type="STRING" id="1081102.A0A167T6G6"/>
<feature type="transmembrane region" description="Helical" evidence="5">
    <location>
        <begin position="100"/>
        <end position="117"/>
    </location>
</feature>
<feature type="transmembrane region" description="Helical" evidence="5">
    <location>
        <begin position="426"/>
        <end position="452"/>
    </location>
</feature>
<dbReference type="Proteomes" id="UP000076874">
    <property type="component" value="Unassembled WGS sequence"/>
</dbReference>
<feature type="transmembrane region" description="Helical" evidence="5">
    <location>
        <begin position="401"/>
        <end position="420"/>
    </location>
</feature>
<dbReference type="InterPro" id="IPR011701">
    <property type="entry name" value="MFS"/>
</dbReference>
<proteinExistence type="predicted"/>
<organism evidence="6 7">
    <name type="scientific">Niveomyces insectorum RCEF 264</name>
    <dbReference type="NCBI Taxonomy" id="1081102"/>
    <lineage>
        <taxon>Eukaryota</taxon>
        <taxon>Fungi</taxon>
        <taxon>Dikarya</taxon>
        <taxon>Ascomycota</taxon>
        <taxon>Pezizomycotina</taxon>
        <taxon>Sordariomycetes</taxon>
        <taxon>Hypocreomycetidae</taxon>
        <taxon>Hypocreales</taxon>
        <taxon>Cordycipitaceae</taxon>
        <taxon>Niveomyces</taxon>
    </lineage>
</organism>
<dbReference type="PANTHER" id="PTHR23502">
    <property type="entry name" value="MAJOR FACILITATOR SUPERFAMILY"/>
    <property type="match status" value="1"/>
</dbReference>
<feature type="transmembrane region" description="Helical" evidence="5">
    <location>
        <begin position="124"/>
        <end position="143"/>
    </location>
</feature>
<evidence type="ECO:0000256" key="3">
    <source>
        <dbReference type="ARBA" id="ARBA00022989"/>
    </source>
</evidence>
<evidence type="ECO:0000313" key="7">
    <source>
        <dbReference type="Proteomes" id="UP000076874"/>
    </source>
</evidence>
<reference evidence="6 7" key="1">
    <citation type="journal article" date="2016" name="Genome Biol. Evol.">
        <title>Divergent and convergent evolution of fungal pathogenicity.</title>
        <authorList>
            <person name="Shang Y."/>
            <person name="Xiao G."/>
            <person name="Zheng P."/>
            <person name="Cen K."/>
            <person name="Zhan S."/>
            <person name="Wang C."/>
        </authorList>
    </citation>
    <scope>NUCLEOTIDE SEQUENCE [LARGE SCALE GENOMIC DNA]</scope>
    <source>
        <strain evidence="6 7">RCEF 264</strain>
    </source>
</reference>
<dbReference type="EMBL" id="AZHD01000009">
    <property type="protein sequence ID" value="OAA60274.1"/>
    <property type="molecule type" value="Genomic_DNA"/>
</dbReference>
<name>A0A167T6G6_9HYPO</name>
<dbReference type="GO" id="GO:0022857">
    <property type="term" value="F:transmembrane transporter activity"/>
    <property type="evidence" value="ECO:0007669"/>
    <property type="project" value="InterPro"/>
</dbReference>
<feature type="transmembrane region" description="Helical" evidence="5">
    <location>
        <begin position="464"/>
        <end position="483"/>
    </location>
</feature>
<sequence length="536" mass="59359">MEDVVEHKDSPGTVTLIDLTGEIHAKHSSAERTIILNPAPSNDPNDPLNWSAWRKWRTTLCALLYTWCVCCSSSACFSVFLPIHEQSGISLDHLNQGTGYMYLLFGWGLLFWQPLALTFGRRGAFLFSLLGTCFMNVWAGYAASNATWIATRILIGFFGAPSEALVEVIVADLWFTHQRGTYMALYVMALYGGQIAAVPAGYITNAQGWPWVLWWCAIMNAVGFVVCFFCMEETMYHRDAAAPIASALSAVESASESGRNDMQDKSPAHPVPPVGDEAAGVSYPVRTYWQKLSPFVALDGRRNTFWEQVYRPLQMLRFPGIIFGGFIYGCFLNWFAMVNATVSVFLASPPYNWASANVGLSYIAEVLGTYCAGFCSGKMADQLSLYLARRNKGVMEPEFRLWMFLLLALFAPLGLFLYGIGYANGISYWSILIGMFMVGFNGPASGSLTVSYVVDCYRELAGEALITVVLIRNTLNFAFNYGVTPWVDNVGAQNSFVGAGVIAFVTTLSFLIMVSWGKKMRKANATAYWRYVADSK</sequence>
<keyword evidence="7" id="KW-1185">Reference proteome</keyword>
<dbReference type="OrthoDB" id="5215911at2759"/>
<dbReference type="Pfam" id="PF07690">
    <property type="entry name" value="MFS_1"/>
    <property type="match status" value="1"/>
</dbReference>
<gene>
    <name evidence="6" type="ORF">SPI_05398</name>
</gene>
<evidence type="ECO:0000256" key="2">
    <source>
        <dbReference type="ARBA" id="ARBA00022692"/>
    </source>
</evidence>
<dbReference type="InterPro" id="IPR036259">
    <property type="entry name" value="MFS_trans_sf"/>
</dbReference>
<feature type="transmembrane region" description="Helical" evidence="5">
    <location>
        <begin position="149"/>
        <end position="171"/>
    </location>
</feature>
<evidence type="ECO:0000256" key="4">
    <source>
        <dbReference type="ARBA" id="ARBA00023136"/>
    </source>
</evidence>
<comment type="subcellular location">
    <subcellularLocation>
        <location evidence="1">Membrane</location>
        <topology evidence="1">Multi-pass membrane protein</topology>
    </subcellularLocation>
</comment>